<evidence type="ECO:0000259" key="1">
    <source>
        <dbReference type="Pfam" id="PF13358"/>
    </source>
</evidence>
<name>A0AAW0A1R3_9AGAR</name>
<organism evidence="3 4">
    <name type="scientific">Favolaschia claudopus</name>
    <dbReference type="NCBI Taxonomy" id="2862362"/>
    <lineage>
        <taxon>Eukaryota</taxon>
        <taxon>Fungi</taxon>
        <taxon>Dikarya</taxon>
        <taxon>Basidiomycota</taxon>
        <taxon>Agaricomycotina</taxon>
        <taxon>Agaricomycetes</taxon>
        <taxon>Agaricomycetidae</taxon>
        <taxon>Agaricales</taxon>
        <taxon>Marasmiineae</taxon>
        <taxon>Mycenaceae</taxon>
        <taxon>Favolaschia</taxon>
    </lineage>
</organism>
<dbReference type="InterPro" id="IPR038717">
    <property type="entry name" value="Tc1-like_DDE_dom"/>
</dbReference>
<evidence type="ECO:0000313" key="3">
    <source>
        <dbReference type="EMBL" id="KAK6997463.1"/>
    </source>
</evidence>
<feature type="domain" description="Winged helix-turn helix" evidence="2">
    <location>
        <begin position="93"/>
        <end position="142"/>
    </location>
</feature>
<dbReference type="Pfam" id="PF13358">
    <property type="entry name" value="DDE_3"/>
    <property type="match status" value="1"/>
</dbReference>
<gene>
    <name evidence="3" type="ORF">R3P38DRAFT_3059166</name>
</gene>
<keyword evidence="4" id="KW-1185">Reference proteome</keyword>
<evidence type="ECO:0000313" key="4">
    <source>
        <dbReference type="Proteomes" id="UP001362999"/>
    </source>
</evidence>
<protein>
    <recommendedName>
        <fullName evidence="5">Transposase</fullName>
    </recommendedName>
</protein>
<evidence type="ECO:0000259" key="2">
    <source>
        <dbReference type="Pfam" id="PF13592"/>
    </source>
</evidence>
<dbReference type="GO" id="GO:0003676">
    <property type="term" value="F:nucleic acid binding"/>
    <property type="evidence" value="ECO:0007669"/>
    <property type="project" value="InterPro"/>
</dbReference>
<dbReference type="InterPro" id="IPR025959">
    <property type="entry name" value="Winged_HTH_dom"/>
</dbReference>
<dbReference type="Gene3D" id="3.30.420.10">
    <property type="entry name" value="Ribonuclease H-like superfamily/Ribonuclease H"/>
    <property type="match status" value="1"/>
</dbReference>
<sequence>MPRRAPPTAERKHYSKDLKTRVIYQAFTLDKSTTQIAIDLDMPVRVVQRVKQTWREIGEVCRDRRYIGRAPILSPAHSKFLLALLEHTPDMYLDEIQEALYTQHDLEVSLATISRTLKRLGFSSKKLSREAGERCEDTRREFFMEIGNEPPERLVCADESAVNILTTYRQCGWSFKGLRARKRCCFVRGTRYSLLPALTMDGIIHAHIKIGGYNGAQFLLWLDDVLTVMNPYPARHSVLILDNCRIHHVDGVQEKCDAA</sequence>
<dbReference type="AlphaFoldDB" id="A0AAW0A1R3"/>
<evidence type="ECO:0008006" key="5">
    <source>
        <dbReference type="Google" id="ProtNLM"/>
    </source>
</evidence>
<feature type="domain" description="Tc1-like transposase DDE" evidence="1">
    <location>
        <begin position="153"/>
        <end position="256"/>
    </location>
</feature>
<dbReference type="PANTHER" id="PTHR46564">
    <property type="entry name" value="TRANSPOSASE"/>
    <property type="match status" value="1"/>
</dbReference>
<comment type="caution">
    <text evidence="3">The sequence shown here is derived from an EMBL/GenBank/DDBJ whole genome shotgun (WGS) entry which is preliminary data.</text>
</comment>
<dbReference type="InterPro" id="IPR036397">
    <property type="entry name" value="RNaseH_sf"/>
</dbReference>
<dbReference type="PANTHER" id="PTHR46564:SF1">
    <property type="entry name" value="TRANSPOSASE"/>
    <property type="match status" value="1"/>
</dbReference>
<dbReference type="InterPro" id="IPR009057">
    <property type="entry name" value="Homeodomain-like_sf"/>
</dbReference>
<dbReference type="SUPFAM" id="SSF46689">
    <property type="entry name" value="Homeodomain-like"/>
    <property type="match status" value="1"/>
</dbReference>
<accession>A0AAW0A1R3</accession>
<dbReference type="EMBL" id="JAWWNJ010000090">
    <property type="protein sequence ID" value="KAK6997463.1"/>
    <property type="molecule type" value="Genomic_DNA"/>
</dbReference>
<reference evidence="3 4" key="1">
    <citation type="journal article" date="2024" name="J Genomics">
        <title>Draft genome sequencing and assembly of Favolaschia claudopus CIRM-BRFM 2984 isolated from oak limbs.</title>
        <authorList>
            <person name="Navarro D."/>
            <person name="Drula E."/>
            <person name="Chaduli D."/>
            <person name="Cazenave R."/>
            <person name="Ahrendt S."/>
            <person name="Wang J."/>
            <person name="Lipzen A."/>
            <person name="Daum C."/>
            <person name="Barry K."/>
            <person name="Grigoriev I.V."/>
            <person name="Favel A."/>
            <person name="Rosso M.N."/>
            <person name="Martin F."/>
        </authorList>
    </citation>
    <scope>NUCLEOTIDE SEQUENCE [LARGE SCALE GENOMIC DNA]</scope>
    <source>
        <strain evidence="3 4">CIRM-BRFM 2984</strain>
    </source>
</reference>
<proteinExistence type="predicted"/>
<dbReference type="Proteomes" id="UP001362999">
    <property type="component" value="Unassembled WGS sequence"/>
</dbReference>
<dbReference type="Pfam" id="PF13592">
    <property type="entry name" value="HTH_33"/>
    <property type="match status" value="1"/>
</dbReference>